<organism evidence="1 2">
    <name type="scientific">Dacryopinax primogenitus (strain DJM 731)</name>
    <name type="common">Brown rot fungus</name>
    <dbReference type="NCBI Taxonomy" id="1858805"/>
    <lineage>
        <taxon>Eukaryota</taxon>
        <taxon>Fungi</taxon>
        <taxon>Dikarya</taxon>
        <taxon>Basidiomycota</taxon>
        <taxon>Agaricomycotina</taxon>
        <taxon>Dacrymycetes</taxon>
        <taxon>Dacrymycetales</taxon>
        <taxon>Dacrymycetaceae</taxon>
        <taxon>Dacryopinax</taxon>
    </lineage>
</organism>
<keyword evidence="2" id="KW-1185">Reference proteome</keyword>
<dbReference type="Proteomes" id="UP000030653">
    <property type="component" value="Unassembled WGS sequence"/>
</dbReference>
<dbReference type="AlphaFoldDB" id="M5GBB3"/>
<dbReference type="RefSeq" id="XP_040628170.1">
    <property type="nucleotide sequence ID" value="XM_040768542.1"/>
</dbReference>
<gene>
    <name evidence="1" type="ORF">DACRYDRAFT_107830</name>
</gene>
<accession>M5GBB3</accession>
<dbReference type="HOGENOM" id="CLU_1626985_0_0_1"/>
<evidence type="ECO:0000313" key="2">
    <source>
        <dbReference type="Proteomes" id="UP000030653"/>
    </source>
</evidence>
<sequence length="163" mass="18136">MAPRPDSIVKALGKLTAKGHQGLAQALQAELSEGGACKEQNGGKIPSKNLLSQFMPQAPVGTDPYMLPDWGASRWDEGGNYPIIDWVIALVLEENKQTPLSPNTDQAWLTQPSLKALFHLIWSKLKQQFKAEHNMAKKSRKDKWLLEGRLTEHRNTVLGQQAD</sequence>
<dbReference type="OrthoDB" id="3400166at2759"/>
<dbReference type="GeneID" id="63683604"/>
<protein>
    <submittedName>
        <fullName evidence="1">Uncharacterized protein</fullName>
    </submittedName>
</protein>
<proteinExistence type="predicted"/>
<name>M5GBB3_DACPD</name>
<dbReference type="EMBL" id="JH795864">
    <property type="protein sequence ID" value="EJU01273.1"/>
    <property type="molecule type" value="Genomic_DNA"/>
</dbReference>
<reference evidence="1 2" key="1">
    <citation type="journal article" date="2012" name="Science">
        <title>The Paleozoic origin of enzymatic lignin decomposition reconstructed from 31 fungal genomes.</title>
        <authorList>
            <person name="Floudas D."/>
            <person name="Binder M."/>
            <person name="Riley R."/>
            <person name="Barry K."/>
            <person name="Blanchette R.A."/>
            <person name="Henrissat B."/>
            <person name="Martinez A.T."/>
            <person name="Otillar R."/>
            <person name="Spatafora J.W."/>
            <person name="Yadav J.S."/>
            <person name="Aerts A."/>
            <person name="Benoit I."/>
            <person name="Boyd A."/>
            <person name="Carlson A."/>
            <person name="Copeland A."/>
            <person name="Coutinho P.M."/>
            <person name="de Vries R.P."/>
            <person name="Ferreira P."/>
            <person name="Findley K."/>
            <person name="Foster B."/>
            <person name="Gaskell J."/>
            <person name="Glotzer D."/>
            <person name="Gorecki P."/>
            <person name="Heitman J."/>
            <person name="Hesse C."/>
            <person name="Hori C."/>
            <person name="Igarashi K."/>
            <person name="Jurgens J.A."/>
            <person name="Kallen N."/>
            <person name="Kersten P."/>
            <person name="Kohler A."/>
            <person name="Kuees U."/>
            <person name="Kumar T.K.A."/>
            <person name="Kuo A."/>
            <person name="LaButti K."/>
            <person name="Larrondo L.F."/>
            <person name="Lindquist E."/>
            <person name="Ling A."/>
            <person name="Lombard V."/>
            <person name="Lucas S."/>
            <person name="Lundell T."/>
            <person name="Martin R."/>
            <person name="McLaughlin D.J."/>
            <person name="Morgenstern I."/>
            <person name="Morin E."/>
            <person name="Murat C."/>
            <person name="Nagy L.G."/>
            <person name="Nolan M."/>
            <person name="Ohm R.A."/>
            <person name="Patyshakuliyeva A."/>
            <person name="Rokas A."/>
            <person name="Ruiz-Duenas F.J."/>
            <person name="Sabat G."/>
            <person name="Salamov A."/>
            <person name="Samejima M."/>
            <person name="Schmutz J."/>
            <person name="Slot J.C."/>
            <person name="St John F."/>
            <person name="Stenlid J."/>
            <person name="Sun H."/>
            <person name="Sun S."/>
            <person name="Syed K."/>
            <person name="Tsang A."/>
            <person name="Wiebenga A."/>
            <person name="Young D."/>
            <person name="Pisabarro A."/>
            <person name="Eastwood D.C."/>
            <person name="Martin F."/>
            <person name="Cullen D."/>
            <person name="Grigoriev I.V."/>
            <person name="Hibbett D.S."/>
        </authorList>
    </citation>
    <scope>NUCLEOTIDE SEQUENCE [LARGE SCALE GENOMIC DNA]</scope>
    <source>
        <strain evidence="1 2">DJM-731 SS1</strain>
    </source>
</reference>
<evidence type="ECO:0000313" key="1">
    <source>
        <dbReference type="EMBL" id="EJU01273.1"/>
    </source>
</evidence>